<dbReference type="GO" id="GO:0060271">
    <property type="term" value="P:cilium assembly"/>
    <property type="evidence" value="ECO:0007669"/>
    <property type="project" value="TreeGrafter"/>
</dbReference>
<name>A0A3M7S263_BRAPC</name>
<organism evidence="9 10">
    <name type="scientific">Brachionus plicatilis</name>
    <name type="common">Marine rotifer</name>
    <name type="synonym">Brachionus muelleri</name>
    <dbReference type="NCBI Taxonomy" id="10195"/>
    <lineage>
        <taxon>Eukaryota</taxon>
        <taxon>Metazoa</taxon>
        <taxon>Spiralia</taxon>
        <taxon>Gnathifera</taxon>
        <taxon>Rotifera</taxon>
        <taxon>Eurotatoria</taxon>
        <taxon>Monogononta</taxon>
        <taxon>Pseudotrocha</taxon>
        <taxon>Ploima</taxon>
        <taxon>Brachionidae</taxon>
        <taxon>Brachionus</taxon>
    </lineage>
</organism>
<evidence type="ECO:0000256" key="2">
    <source>
        <dbReference type="ARBA" id="ARBA00004138"/>
    </source>
</evidence>
<dbReference type="PRINTS" id="PR02098">
    <property type="entry name" value="HYLETHALUSS1"/>
</dbReference>
<evidence type="ECO:0000313" key="10">
    <source>
        <dbReference type="Proteomes" id="UP000276133"/>
    </source>
</evidence>
<dbReference type="Proteomes" id="UP000276133">
    <property type="component" value="Unassembled WGS sequence"/>
</dbReference>
<comment type="subcellular location">
    <subcellularLocation>
        <location evidence="2">Cell projection</location>
        <location evidence="2">Cilium</location>
    </subcellularLocation>
    <subcellularLocation>
        <location evidence="1">Cytoplasm</location>
        <location evidence="1">Cytoskeleton</location>
        <location evidence="1">Microtubule organizing center</location>
        <location evidence="1">Centrosome</location>
        <location evidence="1">Centriole</location>
    </subcellularLocation>
</comment>
<evidence type="ECO:0000256" key="3">
    <source>
        <dbReference type="ARBA" id="ARBA00010091"/>
    </source>
</evidence>
<keyword evidence="10" id="KW-1185">Reference proteome</keyword>
<evidence type="ECO:0000256" key="6">
    <source>
        <dbReference type="ARBA" id="ARBA00023212"/>
    </source>
</evidence>
<dbReference type="PANTHER" id="PTHR34174:SF1">
    <property type="entry name" value="CENTRIOLAR AND CILIOGENESIS-ASSOCIATED PROTEIN HYLS1"/>
    <property type="match status" value="1"/>
</dbReference>
<dbReference type="GO" id="GO:0097730">
    <property type="term" value="C:non-motile cilium"/>
    <property type="evidence" value="ECO:0007669"/>
    <property type="project" value="TreeGrafter"/>
</dbReference>
<keyword evidence="4" id="KW-0963">Cytoplasm</keyword>
<feature type="domain" description="Centriolar and ciliogenesis-associated protein HYLS1 C-terminal" evidence="8">
    <location>
        <begin position="218"/>
        <end position="297"/>
    </location>
</feature>
<comment type="similarity">
    <text evidence="3">Belongs to the HYLS1 family.</text>
</comment>
<dbReference type="InterPro" id="IPR052319">
    <property type="entry name" value="Centriolar_ciliogenesis_assoc"/>
</dbReference>
<dbReference type="GO" id="GO:0005814">
    <property type="term" value="C:centriole"/>
    <property type="evidence" value="ECO:0007669"/>
    <property type="project" value="UniProtKB-SubCell"/>
</dbReference>
<dbReference type="EMBL" id="REGN01002165">
    <property type="protein sequence ID" value="RNA29748.1"/>
    <property type="molecule type" value="Genomic_DNA"/>
</dbReference>
<evidence type="ECO:0000256" key="7">
    <source>
        <dbReference type="ARBA" id="ARBA00023273"/>
    </source>
</evidence>
<dbReference type="Pfam" id="PF15311">
    <property type="entry name" value="HYLS1_C"/>
    <property type="match status" value="1"/>
</dbReference>
<dbReference type="InterPro" id="IPR027918">
    <property type="entry name" value="HYLS1_C_dom"/>
</dbReference>
<gene>
    <name evidence="9" type="ORF">BpHYR1_047161</name>
</gene>
<protein>
    <submittedName>
        <fullName evidence="9">Hydrolethalus syndrome 1 isoform X1</fullName>
    </submittedName>
</protein>
<proteinExistence type="inferred from homology"/>
<dbReference type="AlphaFoldDB" id="A0A3M7S263"/>
<dbReference type="PANTHER" id="PTHR34174">
    <property type="entry name" value="HYDROLETHALUS SYNDROME PROTEIN 1"/>
    <property type="match status" value="1"/>
</dbReference>
<reference evidence="9 10" key="1">
    <citation type="journal article" date="2018" name="Sci. Rep.">
        <title>Genomic signatures of local adaptation to the degree of environmental predictability in rotifers.</title>
        <authorList>
            <person name="Franch-Gras L."/>
            <person name="Hahn C."/>
            <person name="Garcia-Roger E.M."/>
            <person name="Carmona M.J."/>
            <person name="Serra M."/>
            <person name="Gomez A."/>
        </authorList>
    </citation>
    <scope>NUCLEOTIDE SEQUENCE [LARGE SCALE GENOMIC DNA]</scope>
    <source>
        <strain evidence="9">HYR1</strain>
    </source>
</reference>
<dbReference type="OrthoDB" id="6343432at2759"/>
<evidence type="ECO:0000313" key="9">
    <source>
        <dbReference type="EMBL" id="RNA29748.1"/>
    </source>
</evidence>
<dbReference type="InterPro" id="IPR026227">
    <property type="entry name" value="HYLS1"/>
</dbReference>
<comment type="caution">
    <text evidence="9">The sequence shown here is derived from an EMBL/GenBank/DDBJ whole genome shotgun (WGS) entry which is preliminary data.</text>
</comment>
<accession>A0A3M7S263</accession>
<evidence type="ECO:0000256" key="5">
    <source>
        <dbReference type="ARBA" id="ARBA00022794"/>
    </source>
</evidence>
<keyword evidence="7" id="KW-0966">Cell projection</keyword>
<keyword evidence="5" id="KW-0970">Cilium biogenesis/degradation</keyword>
<keyword evidence="6" id="KW-0206">Cytoskeleton</keyword>
<evidence type="ECO:0000259" key="8">
    <source>
        <dbReference type="Pfam" id="PF15311"/>
    </source>
</evidence>
<evidence type="ECO:0000256" key="4">
    <source>
        <dbReference type="ARBA" id="ARBA00022490"/>
    </source>
</evidence>
<evidence type="ECO:0000256" key="1">
    <source>
        <dbReference type="ARBA" id="ARBA00004114"/>
    </source>
</evidence>
<sequence length="303" mass="35553">MNSSNMSHFTDEEIKDQLNILGFKNIPRDKFELFKRDLEKLINSENSANSSLSFTETNYPLQISYENDTSRKKVTFPYEKTLSVSSPKLLNDTENGENTENDLSFVSVTTTNSILDNKVIKRKIIRKQHLTNDSDKNLEDLNSNFKQINFIDEGTQNEDDQTLNESKTISEQGDSYLEFYSDDEQSVKMNEFYPAVNYPVKSFIRCQSSLSLRSNDLKSNLKSNPVKKYQEYQKMWNRHKVPGEKKHNDLRWSIREQMLQKDVVVKRRQKNHRPNTYTVPTDKKRQQLRWLVRSAMANPVDVL</sequence>